<keyword evidence="8" id="KW-1185">Reference proteome</keyword>
<dbReference type="PANTHER" id="PTHR46577:SF1">
    <property type="entry name" value="HTH-TYPE TRANSCRIPTIONAL REGULATORY PROTEIN GABR"/>
    <property type="match status" value="1"/>
</dbReference>
<comment type="caution">
    <text evidence="7">The sequence shown here is derived from an EMBL/GenBank/DDBJ whole genome shotgun (WGS) entry which is preliminary data.</text>
</comment>
<organism evidence="7 8">
    <name type="scientific">Marinomonas phaeophyticola</name>
    <dbReference type="NCBI Taxonomy" id="3004091"/>
    <lineage>
        <taxon>Bacteria</taxon>
        <taxon>Pseudomonadati</taxon>
        <taxon>Pseudomonadota</taxon>
        <taxon>Gammaproteobacteria</taxon>
        <taxon>Oceanospirillales</taxon>
        <taxon>Oceanospirillaceae</taxon>
        <taxon>Marinomonas</taxon>
    </lineage>
</organism>
<dbReference type="Gene3D" id="1.10.10.10">
    <property type="entry name" value="Winged helix-like DNA-binding domain superfamily/Winged helix DNA-binding domain"/>
    <property type="match status" value="1"/>
</dbReference>
<evidence type="ECO:0000256" key="5">
    <source>
        <dbReference type="ARBA" id="ARBA00023163"/>
    </source>
</evidence>
<dbReference type="Gene3D" id="3.40.640.10">
    <property type="entry name" value="Type I PLP-dependent aspartate aminotransferase-like (Major domain)"/>
    <property type="match status" value="1"/>
</dbReference>
<comment type="similarity">
    <text evidence="1">In the C-terminal section; belongs to the class-I pyridoxal-phosphate-dependent aminotransferase family.</text>
</comment>
<dbReference type="InterPro" id="IPR036388">
    <property type="entry name" value="WH-like_DNA-bd_sf"/>
</dbReference>
<dbReference type="InterPro" id="IPR051446">
    <property type="entry name" value="HTH_trans_reg/aminotransferase"/>
</dbReference>
<dbReference type="InterPro" id="IPR036390">
    <property type="entry name" value="WH_DNA-bd_sf"/>
</dbReference>
<keyword evidence="4" id="KW-0238">DNA-binding</keyword>
<keyword evidence="2" id="KW-0663">Pyridoxal phosphate</keyword>
<accession>A0ABT4JTV2</accession>
<evidence type="ECO:0000256" key="4">
    <source>
        <dbReference type="ARBA" id="ARBA00023125"/>
    </source>
</evidence>
<dbReference type="SUPFAM" id="SSF53383">
    <property type="entry name" value="PLP-dependent transferases"/>
    <property type="match status" value="1"/>
</dbReference>
<evidence type="ECO:0000259" key="6">
    <source>
        <dbReference type="PROSITE" id="PS50949"/>
    </source>
</evidence>
<dbReference type="InterPro" id="IPR015421">
    <property type="entry name" value="PyrdxlP-dep_Trfase_major"/>
</dbReference>
<dbReference type="SUPFAM" id="SSF46785">
    <property type="entry name" value="Winged helix' DNA-binding domain"/>
    <property type="match status" value="1"/>
</dbReference>
<feature type="domain" description="HTH gntR-type" evidence="6">
    <location>
        <begin position="3"/>
        <end position="71"/>
    </location>
</feature>
<gene>
    <name evidence="7" type="ORF">O1D97_09145</name>
</gene>
<keyword evidence="5" id="KW-0804">Transcription</keyword>
<dbReference type="Pfam" id="PF00392">
    <property type="entry name" value="GntR"/>
    <property type="match status" value="1"/>
</dbReference>
<name>A0ABT4JTV2_9GAMM</name>
<protein>
    <submittedName>
        <fullName evidence="7">GntR family transcriptional regulator</fullName>
    </submittedName>
</protein>
<evidence type="ECO:0000256" key="1">
    <source>
        <dbReference type="ARBA" id="ARBA00005384"/>
    </source>
</evidence>
<dbReference type="RefSeq" id="WP_269124908.1">
    <property type="nucleotide sequence ID" value="NZ_JAPUBN010000015.1"/>
</dbReference>
<proteinExistence type="inferred from homology"/>
<reference evidence="7" key="1">
    <citation type="submission" date="2022-12" db="EMBL/GenBank/DDBJ databases">
        <title>Marinomonas 15G1-11 sp. nov, isolated from marine algae.</title>
        <authorList>
            <person name="Butt M."/>
            <person name="Choi D.G."/>
            <person name="Kim J.M."/>
            <person name="Lee J.K."/>
            <person name="Baek J.H."/>
            <person name="Jeon C.O."/>
        </authorList>
    </citation>
    <scope>NUCLEOTIDE SEQUENCE</scope>
    <source>
        <strain evidence="7">15G1-11</strain>
    </source>
</reference>
<evidence type="ECO:0000256" key="2">
    <source>
        <dbReference type="ARBA" id="ARBA00022898"/>
    </source>
</evidence>
<dbReference type="SMART" id="SM00345">
    <property type="entry name" value="HTH_GNTR"/>
    <property type="match status" value="1"/>
</dbReference>
<evidence type="ECO:0000313" key="7">
    <source>
        <dbReference type="EMBL" id="MCZ2721809.1"/>
    </source>
</evidence>
<dbReference type="EMBL" id="JAPUBN010000015">
    <property type="protein sequence ID" value="MCZ2721809.1"/>
    <property type="molecule type" value="Genomic_DNA"/>
</dbReference>
<keyword evidence="3" id="KW-0805">Transcription regulation</keyword>
<evidence type="ECO:0000313" key="8">
    <source>
        <dbReference type="Proteomes" id="UP001149719"/>
    </source>
</evidence>
<evidence type="ECO:0000256" key="3">
    <source>
        <dbReference type="ARBA" id="ARBA00023015"/>
    </source>
</evidence>
<dbReference type="InterPro" id="IPR000524">
    <property type="entry name" value="Tscrpt_reg_HTH_GntR"/>
</dbReference>
<sequence>MAAFLYQNLIDWFQEQLTKGALSAGDKMPSLRSVAKEQSVSLNTAIHGYELLAKDGWIESRPKSGYFVCHRSQLRAAIPLLGEQHQTLSKQFGLTLSQRAQDQITLTGEYNPLMQADLLNMASNGQKCIGQGEKEARQSVVQYLSLLGIQSHLDAVWLANNALAFFTQAVHQFTNKQDNVLVITPCDHRLTQTLLSLGRVPVVITAGAHGADLDLAKTCIEEKNIRLVVLPGQFALPAGQLISNLSLRRWVALLDDTNTPAIEWDMTSYLGYKGSFPITYKSLDTHARILYIGGFEHLDQYGNDLAWALLDGQFSACRETLFASQLTPSRGMQMALSHGLDKNISRKLNAFTRAIWRKSESIKSQLEAEFGNKMSLLPAKGGRFLWLQCDLSLTEHLKALCLNMESKPGLLLGGRVFYEENASEWIGLNVSCNEIDQTLLWLMTGIRHLEASQIRVEDTALAEEDAVEAVERVSADAPLIGKAQKTNEKPNIKSNKDDIEPVYNPMLDLINHDFG</sequence>
<dbReference type="Proteomes" id="UP001149719">
    <property type="component" value="Unassembled WGS sequence"/>
</dbReference>
<dbReference type="InterPro" id="IPR015424">
    <property type="entry name" value="PyrdxlP-dep_Trfase"/>
</dbReference>
<dbReference type="CDD" id="cd07377">
    <property type="entry name" value="WHTH_GntR"/>
    <property type="match status" value="1"/>
</dbReference>
<dbReference type="PANTHER" id="PTHR46577">
    <property type="entry name" value="HTH-TYPE TRANSCRIPTIONAL REGULATORY PROTEIN GABR"/>
    <property type="match status" value="1"/>
</dbReference>
<dbReference type="PROSITE" id="PS50949">
    <property type="entry name" value="HTH_GNTR"/>
    <property type="match status" value="1"/>
</dbReference>